<name>A0A7W8SBR9_9CELL</name>
<organism evidence="2 3">
    <name type="scientific">Cellulomonas hominis</name>
    <dbReference type="NCBI Taxonomy" id="156981"/>
    <lineage>
        <taxon>Bacteria</taxon>
        <taxon>Bacillati</taxon>
        <taxon>Actinomycetota</taxon>
        <taxon>Actinomycetes</taxon>
        <taxon>Micrococcales</taxon>
        <taxon>Cellulomonadaceae</taxon>
        <taxon>Cellulomonas</taxon>
    </lineage>
</organism>
<protein>
    <submittedName>
        <fullName evidence="2">Uncharacterized protein</fullName>
    </submittedName>
</protein>
<reference evidence="2 3" key="1">
    <citation type="submission" date="2020-08" db="EMBL/GenBank/DDBJ databases">
        <title>Sequencing the genomes of 1000 actinobacteria strains.</title>
        <authorList>
            <person name="Klenk H.-P."/>
        </authorList>
    </citation>
    <scope>NUCLEOTIDE SEQUENCE [LARGE SCALE GENOMIC DNA]</scope>
    <source>
        <strain evidence="2 3">DSM 9581</strain>
    </source>
</reference>
<dbReference type="AlphaFoldDB" id="A0A7W8SBR9"/>
<feature type="transmembrane region" description="Helical" evidence="1">
    <location>
        <begin position="6"/>
        <end position="28"/>
    </location>
</feature>
<evidence type="ECO:0000313" key="3">
    <source>
        <dbReference type="Proteomes" id="UP000564629"/>
    </source>
</evidence>
<sequence>MRTQRALFVATLAVVALGLIYSVLIALVQR</sequence>
<evidence type="ECO:0000256" key="1">
    <source>
        <dbReference type="SAM" id="Phobius"/>
    </source>
</evidence>
<keyword evidence="1" id="KW-1133">Transmembrane helix</keyword>
<evidence type="ECO:0000313" key="2">
    <source>
        <dbReference type="EMBL" id="MBB5471324.1"/>
    </source>
</evidence>
<keyword evidence="1" id="KW-0472">Membrane</keyword>
<proteinExistence type="predicted"/>
<dbReference type="EMBL" id="JACHDN010000001">
    <property type="protein sequence ID" value="MBB5471324.1"/>
    <property type="molecule type" value="Genomic_DNA"/>
</dbReference>
<comment type="caution">
    <text evidence="2">The sequence shown here is derived from an EMBL/GenBank/DDBJ whole genome shotgun (WGS) entry which is preliminary data.</text>
</comment>
<gene>
    <name evidence="2" type="ORF">HNR08_000060</name>
</gene>
<dbReference type="Proteomes" id="UP000564629">
    <property type="component" value="Unassembled WGS sequence"/>
</dbReference>
<accession>A0A7W8SBR9</accession>
<keyword evidence="1" id="KW-0812">Transmembrane</keyword>